<gene>
    <name evidence="1" type="ORF">GP2143_11514</name>
</gene>
<dbReference type="AlphaFoldDB" id="A0YHF1"/>
<proteinExistence type="predicted"/>
<protein>
    <submittedName>
        <fullName evidence="1">Uncharacterized protein</fullName>
    </submittedName>
</protein>
<keyword evidence="2" id="KW-1185">Reference proteome</keyword>
<reference evidence="1 2" key="1">
    <citation type="journal article" date="2010" name="J. Bacteriol.">
        <title>Genome sequence of the oligotrophic marine Gammaproteobacterium HTCC2143, isolated from the Oregon Coast.</title>
        <authorList>
            <person name="Oh H.M."/>
            <person name="Kang I."/>
            <person name="Ferriera S."/>
            <person name="Giovannoni S.J."/>
            <person name="Cho J.C."/>
        </authorList>
    </citation>
    <scope>NUCLEOTIDE SEQUENCE [LARGE SCALE GENOMIC DNA]</scope>
    <source>
        <strain evidence="1 2">HTCC2143</strain>
    </source>
</reference>
<accession>A0YHF1</accession>
<dbReference type="EMBL" id="AAVT01000016">
    <property type="protein sequence ID" value="EAW29739.1"/>
    <property type="molecule type" value="Genomic_DNA"/>
</dbReference>
<name>A0YHF1_9GAMM</name>
<evidence type="ECO:0000313" key="2">
    <source>
        <dbReference type="Proteomes" id="UP000004931"/>
    </source>
</evidence>
<evidence type="ECO:0000313" key="1">
    <source>
        <dbReference type="EMBL" id="EAW29739.1"/>
    </source>
</evidence>
<sequence length="82" mass="9707">MEAYAAAVRVVDRSRQQMVDIDNHCRQQNQQANLPVFPKENNRDDSRYKKMQYQMDDRYSPLIEEIRPSFFTTVGQMPPALQ</sequence>
<organism evidence="1 2">
    <name type="scientific">marine gamma proteobacterium HTCC2143</name>
    <dbReference type="NCBI Taxonomy" id="247633"/>
    <lineage>
        <taxon>Bacteria</taxon>
        <taxon>Pseudomonadati</taxon>
        <taxon>Pseudomonadota</taxon>
        <taxon>Gammaproteobacteria</taxon>
        <taxon>Cellvibrionales</taxon>
        <taxon>Spongiibacteraceae</taxon>
        <taxon>BD1-7 clade</taxon>
    </lineage>
</organism>
<comment type="caution">
    <text evidence="1">The sequence shown here is derived from an EMBL/GenBank/DDBJ whole genome shotgun (WGS) entry which is preliminary data.</text>
</comment>
<dbReference type="Proteomes" id="UP000004931">
    <property type="component" value="Unassembled WGS sequence"/>
</dbReference>